<sequence>MSPLTGESIQLCETETKMKSEKIIYNGNANVWAQHDSQLECNNIEDNLKAQHCNHADCIKEFKPSSSQKLGDGFPDSKVQDQTGGARPKTTSVHGNKKSVRWAEDLAATVEVQEVTVEDEETKQISNLLNCLREQRTFFKSPAFEAVSWMYDRDENMTLKSELAYILLRLKHDREPTVREMMGVIDSEPEMDAHDLVGAIVDECEGQGGASFLESFLLKNNISEKQKCLHRDHLQEELNTEDEVEKKAFEIPKLTKEEQSQILKVEALKIEQTFLKNSLSCRQCKERPVNTTFLPCGHVVLCSECSESCYTCPLCKQQVLGEVKTYLC</sequence>
<dbReference type="InterPro" id="IPR001841">
    <property type="entry name" value="Znf_RING"/>
</dbReference>
<dbReference type="AlphaFoldDB" id="A0AAV2IHS3"/>
<proteinExistence type="predicted"/>
<reference evidence="7 8" key="1">
    <citation type="submission" date="2024-04" db="EMBL/GenBank/DDBJ databases">
        <authorList>
            <consortium name="Genoscope - CEA"/>
            <person name="William W."/>
        </authorList>
    </citation>
    <scope>NUCLEOTIDE SEQUENCE [LARGE SCALE GENOMIC DNA]</scope>
</reference>
<accession>A0AAV2IHS3</accession>
<evidence type="ECO:0000256" key="3">
    <source>
        <dbReference type="ARBA" id="ARBA00022833"/>
    </source>
</evidence>
<dbReference type="EMBL" id="CAXITT010000743">
    <property type="protein sequence ID" value="CAL1545861.1"/>
    <property type="molecule type" value="Genomic_DNA"/>
</dbReference>
<dbReference type="Pfam" id="PF13920">
    <property type="entry name" value="zf-C3HC4_3"/>
    <property type="match status" value="1"/>
</dbReference>
<name>A0AAV2IHS3_LYMST</name>
<evidence type="ECO:0000313" key="7">
    <source>
        <dbReference type="EMBL" id="CAL1545861.1"/>
    </source>
</evidence>
<evidence type="ECO:0000256" key="4">
    <source>
        <dbReference type="PROSITE-ProRule" id="PRU00175"/>
    </source>
</evidence>
<dbReference type="GO" id="GO:0008270">
    <property type="term" value="F:zinc ion binding"/>
    <property type="evidence" value="ECO:0007669"/>
    <property type="project" value="UniProtKB-KW"/>
</dbReference>
<organism evidence="7 8">
    <name type="scientific">Lymnaea stagnalis</name>
    <name type="common">Great pond snail</name>
    <name type="synonym">Helix stagnalis</name>
    <dbReference type="NCBI Taxonomy" id="6523"/>
    <lineage>
        <taxon>Eukaryota</taxon>
        <taxon>Metazoa</taxon>
        <taxon>Spiralia</taxon>
        <taxon>Lophotrochozoa</taxon>
        <taxon>Mollusca</taxon>
        <taxon>Gastropoda</taxon>
        <taxon>Heterobranchia</taxon>
        <taxon>Euthyneura</taxon>
        <taxon>Panpulmonata</taxon>
        <taxon>Hygrophila</taxon>
        <taxon>Lymnaeoidea</taxon>
        <taxon>Lymnaeidae</taxon>
        <taxon>Lymnaea</taxon>
    </lineage>
</organism>
<evidence type="ECO:0000313" key="8">
    <source>
        <dbReference type="Proteomes" id="UP001497497"/>
    </source>
</evidence>
<evidence type="ECO:0000256" key="1">
    <source>
        <dbReference type="ARBA" id="ARBA00022723"/>
    </source>
</evidence>
<keyword evidence="3" id="KW-0862">Zinc</keyword>
<protein>
    <recommendedName>
        <fullName evidence="6">RING-type domain-containing protein</fullName>
    </recommendedName>
</protein>
<feature type="region of interest" description="Disordered" evidence="5">
    <location>
        <begin position="66"/>
        <end position="96"/>
    </location>
</feature>
<keyword evidence="1" id="KW-0479">Metal-binding</keyword>
<evidence type="ECO:0000256" key="5">
    <source>
        <dbReference type="SAM" id="MobiDB-lite"/>
    </source>
</evidence>
<dbReference type="SUPFAM" id="SSF57850">
    <property type="entry name" value="RING/U-box"/>
    <property type="match status" value="1"/>
</dbReference>
<dbReference type="FunFam" id="1.10.1170.10:FF:000002">
    <property type="entry name" value="Baculoviral IAP repeat containing 7"/>
    <property type="match status" value="1"/>
</dbReference>
<comment type="caution">
    <text evidence="7">The sequence shown here is derived from an EMBL/GenBank/DDBJ whole genome shotgun (WGS) entry which is preliminary data.</text>
</comment>
<dbReference type="Proteomes" id="UP001497497">
    <property type="component" value="Unassembled WGS sequence"/>
</dbReference>
<evidence type="ECO:0000256" key="2">
    <source>
        <dbReference type="ARBA" id="ARBA00022771"/>
    </source>
</evidence>
<dbReference type="PROSITE" id="PS50089">
    <property type="entry name" value="ZF_RING_2"/>
    <property type="match status" value="1"/>
</dbReference>
<gene>
    <name evidence="7" type="ORF">GSLYS_00019238001</name>
</gene>
<keyword evidence="8" id="KW-1185">Reference proteome</keyword>
<evidence type="ECO:0000259" key="6">
    <source>
        <dbReference type="PROSITE" id="PS50089"/>
    </source>
</evidence>
<dbReference type="Gene3D" id="3.30.40.10">
    <property type="entry name" value="Zinc/RING finger domain, C3HC4 (zinc finger)"/>
    <property type="match status" value="1"/>
</dbReference>
<keyword evidence="2 4" id="KW-0863">Zinc-finger</keyword>
<dbReference type="InterPro" id="IPR013083">
    <property type="entry name" value="Znf_RING/FYVE/PHD"/>
</dbReference>
<feature type="domain" description="RING-type" evidence="6">
    <location>
        <begin position="281"/>
        <end position="316"/>
    </location>
</feature>